<accession>A0A917G1T2</accession>
<reference evidence="6" key="2">
    <citation type="submission" date="2020-09" db="EMBL/GenBank/DDBJ databases">
        <authorList>
            <person name="Sun Q."/>
            <person name="Zhou Y."/>
        </authorList>
    </citation>
    <scope>NUCLEOTIDE SEQUENCE</scope>
    <source>
        <strain evidence="6">CGMCC 1.15760</strain>
    </source>
</reference>
<evidence type="ECO:0000256" key="3">
    <source>
        <dbReference type="ARBA" id="ARBA00023125"/>
    </source>
</evidence>
<organism evidence="6 7">
    <name type="scientific">Lysinibacillus alkalisoli</name>
    <dbReference type="NCBI Taxonomy" id="1911548"/>
    <lineage>
        <taxon>Bacteria</taxon>
        <taxon>Bacillati</taxon>
        <taxon>Bacillota</taxon>
        <taxon>Bacilli</taxon>
        <taxon>Bacillales</taxon>
        <taxon>Bacillaceae</taxon>
        <taxon>Lysinibacillus</taxon>
    </lineage>
</organism>
<dbReference type="InterPro" id="IPR005119">
    <property type="entry name" value="LysR_subst-bd"/>
</dbReference>
<dbReference type="AlphaFoldDB" id="A0A917G1T2"/>
<dbReference type="CDD" id="cd05466">
    <property type="entry name" value="PBP2_LTTR_substrate"/>
    <property type="match status" value="1"/>
</dbReference>
<dbReference type="Gene3D" id="1.10.10.10">
    <property type="entry name" value="Winged helix-like DNA-binding domain superfamily/Winged helix DNA-binding domain"/>
    <property type="match status" value="1"/>
</dbReference>
<dbReference type="GO" id="GO:0003700">
    <property type="term" value="F:DNA-binding transcription factor activity"/>
    <property type="evidence" value="ECO:0007669"/>
    <property type="project" value="InterPro"/>
</dbReference>
<dbReference type="PROSITE" id="PS50931">
    <property type="entry name" value="HTH_LYSR"/>
    <property type="match status" value="1"/>
</dbReference>
<comment type="caution">
    <text evidence="6">The sequence shown here is derived from an EMBL/GenBank/DDBJ whole genome shotgun (WGS) entry which is preliminary data.</text>
</comment>
<keyword evidence="3" id="KW-0238">DNA-binding</keyword>
<proteinExistence type="inferred from homology"/>
<evidence type="ECO:0000256" key="2">
    <source>
        <dbReference type="ARBA" id="ARBA00023015"/>
    </source>
</evidence>
<sequence>MDTNRLKTFVIAAETENLREAAERLQYAQSTVTKHIQYMEQLTKTKLFTRQHQQVKLTAAGHFFYQKAQAMMALEQQTWQDLMNFNAGYTEELVIAAAPQIACSVLPQIIQQFKALYAHVQVRVDILPSNEVGEAVFQQQVGVGLSKMPSTRDIIEQVVAKEDIVEVYAHDDTNVIYLHAFTAYFASLQQQFPYAQFHQLNQTEAIKRFVEQGLGKAYLPYSVVANEVKQGRLFYRQVVWQVPAYSHTYVLTKYQHSLYDAFTQVVKHVYQAML</sequence>
<keyword evidence="2" id="KW-0805">Transcription regulation</keyword>
<keyword evidence="7" id="KW-1185">Reference proteome</keyword>
<protein>
    <submittedName>
        <fullName evidence="6">LysR family transcriptional regulator</fullName>
    </submittedName>
</protein>
<evidence type="ECO:0000259" key="5">
    <source>
        <dbReference type="PROSITE" id="PS50931"/>
    </source>
</evidence>
<dbReference type="InterPro" id="IPR036388">
    <property type="entry name" value="WH-like_DNA-bd_sf"/>
</dbReference>
<dbReference type="InterPro" id="IPR000847">
    <property type="entry name" value="LysR_HTH_N"/>
</dbReference>
<dbReference type="SUPFAM" id="SSF53850">
    <property type="entry name" value="Periplasmic binding protein-like II"/>
    <property type="match status" value="1"/>
</dbReference>
<dbReference type="InterPro" id="IPR036390">
    <property type="entry name" value="WH_DNA-bd_sf"/>
</dbReference>
<dbReference type="PANTHER" id="PTHR30126">
    <property type="entry name" value="HTH-TYPE TRANSCRIPTIONAL REGULATOR"/>
    <property type="match status" value="1"/>
</dbReference>
<dbReference type="Pfam" id="PF00126">
    <property type="entry name" value="HTH_1"/>
    <property type="match status" value="1"/>
</dbReference>
<evidence type="ECO:0000256" key="1">
    <source>
        <dbReference type="ARBA" id="ARBA00009437"/>
    </source>
</evidence>
<gene>
    <name evidence="6" type="ORF">GCM10007425_11630</name>
</gene>
<dbReference type="PANTHER" id="PTHR30126:SF64">
    <property type="entry name" value="HTH-TYPE TRANSCRIPTIONAL REGULATOR CITR"/>
    <property type="match status" value="1"/>
</dbReference>
<reference evidence="6" key="1">
    <citation type="journal article" date="2014" name="Int. J. Syst. Evol. Microbiol.">
        <title>Complete genome sequence of Corynebacterium casei LMG S-19264T (=DSM 44701T), isolated from a smear-ripened cheese.</title>
        <authorList>
            <consortium name="US DOE Joint Genome Institute (JGI-PGF)"/>
            <person name="Walter F."/>
            <person name="Albersmeier A."/>
            <person name="Kalinowski J."/>
            <person name="Ruckert C."/>
        </authorList>
    </citation>
    <scope>NUCLEOTIDE SEQUENCE</scope>
    <source>
        <strain evidence="6">CGMCC 1.15760</strain>
    </source>
</reference>
<dbReference type="Gene3D" id="3.40.190.290">
    <property type="match status" value="1"/>
</dbReference>
<feature type="domain" description="HTH lysR-type" evidence="5">
    <location>
        <begin position="1"/>
        <end position="58"/>
    </location>
</feature>
<dbReference type="RefSeq" id="WP_188614086.1">
    <property type="nucleotide sequence ID" value="NZ_BMJT01000003.1"/>
</dbReference>
<evidence type="ECO:0000313" key="7">
    <source>
        <dbReference type="Proteomes" id="UP000616608"/>
    </source>
</evidence>
<dbReference type="Pfam" id="PF03466">
    <property type="entry name" value="LysR_substrate"/>
    <property type="match status" value="1"/>
</dbReference>
<evidence type="ECO:0000256" key="4">
    <source>
        <dbReference type="ARBA" id="ARBA00023163"/>
    </source>
</evidence>
<dbReference type="EMBL" id="BMJT01000003">
    <property type="protein sequence ID" value="GGG18817.1"/>
    <property type="molecule type" value="Genomic_DNA"/>
</dbReference>
<comment type="similarity">
    <text evidence="1">Belongs to the LysR transcriptional regulatory family.</text>
</comment>
<dbReference type="GO" id="GO:0000976">
    <property type="term" value="F:transcription cis-regulatory region binding"/>
    <property type="evidence" value="ECO:0007669"/>
    <property type="project" value="TreeGrafter"/>
</dbReference>
<evidence type="ECO:0000313" key="6">
    <source>
        <dbReference type="EMBL" id="GGG18817.1"/>
    </source>
</evidence>
<keyword evidence="4" id="KW-0804">Transcription</keyword>
<name>A0A917G1T2_9BACI</name>
<dbReference type="Proteomes" id="UP000616608">
    <property type="component" value="Unassembled WGS sequence"/>
</dbReference>
<dbReference type="SUPFAM" id="SSF46785">
    <property type="entry name" value="Winged helix' DNA-binding domain"/>
    <property type="match status" value="1"/>
</dbReference>